<dbReference type="PANTHER" id="PTHR43586">
    <property type="entry name" value="CYSTEINE DESULFURASE"/>
    <property type="match status" value="1"/>
</dbReference>
<dbReference type="EC" id="2.8.1.7" evidence="3 8"/>
<comment type="catalytic activity">
    <reaction evidence="6 8">
        <text>(sulfur carrier)-H + L-cysteine = (sulfur carrier)-SH + L-alanine</text>
        <dbReference type="Rhea" id="RHEA:43892"/>
        <dbReference type="Rhea" id="RHEA-COMP:14737"/>
        <dbReference type="Rhea" id="RHEA-COMP:14739"/>
        <dbReference type="ChEBI" id="CHEBI:29917"/>
        <dbReference type="ChEBI" id="CHEBI:35235"/>
        <dbReference type="ChEBI" id="CHEBI:57972"/>
        <dbReference type="ChEBI" id="CHEBI:64428"/>
        <dbReference type="EC" id="2.8.1.7"/>
    </reaction>
</comment>
<dbReference type="CDD" id="cd06453">
    <property type="entry name" value="SufS_like"/>
    <property type="match status" value="1"/>
</dbReference>
<keyword evidence="11" id="KW-1185">Reference proteome</keyword>
<evidence type="ECO:0000256" key="5">
    <source>
        <dbReference type="ARBA" id="ARBA00022898"/>
    </source>
</evidence>
<dbReference type="GO" id="GO:0031071">
    <property type="term" value="F:cysteine desulfurase activity"/>
    <property type="evidence" value="ECO:0007669"/>
    <property type="project" value="UniProtKB-UniRule"/>
</dbReference>
<dbReference type="Proteomes" id="UP000281474">
    <property type="component" value="Unassembled WGS sequence"/>
</dbReference>
<dbReference type="EMBL" id="QZEI01000040">
    <property type="protein sequence ID" value="RLV59233.1"/>
    <property type="molecule type" value="Genomic_DNA"/>
</dbReference>
<protein>
    <recommendedName>
        <fullName evidence="3 8">Cysteine desulfurase</fullName>
        <ecNumber evidence="3 8">2.8.1.7</ecNumber>
    </recommendedName>
</protein>
<evidence type="ECO:0000256" key="2">
    <source>
        <dbReference type="ARBA" id="ARBA00010447"/>
    </source>
</evidence>
<gene>
    <name evidence="10" type="ORF">D5018_13205</name>
</gene>
<comment type="cofactor">
    <cofactor evidence="1 7">
        <name>pyridoxal 5'-phosphate</name>
        <dbReference type="ChEBI" id="CHEBI:597326"/>
    </cofactor>
</comment>
<dbReference type="Gene3D" id="3.90.1150.10">
    <property type="entry name" value="Aspartate Aminotransferase, domain 1"/>
    <property type="match status" value="1"/>
</dbReference>
<dbReference type="InterPro" id="IPR015422">
    <property type="entry name" value="PyrdxlP-dep_Trfase_small"/>
</dbReference>
<comment type="caution">
    <text evidence="10">The sequence shown here is derived from an EMBL/GenBank/DDBJ whole genome shotgun (WGS) entry which is preliminary data.</text>
</comment>
<keyword evidence="4 8" id="KW-0808">Transferase</keyword>
<evidence type="ECO:0000256" key="4">
    <source>
        <dbReference type="ARBA" id="ARBA00022679"/>
    </source>
</evidence>
<dbReference type="PANTHER" id="PTHR43586:SF8">
    <property type="entry name" value="CYSTEINE DESULFURASE 1, CHLOROPLASTIC"/>
    <property type="match status" value="1"/>
</dbReference>
<dbReference type="InterPro" id="IPR015424">
    <property type="entry name" value="PyrdxlP-dep_Trfase"/>
</dbReference>
<dbReference type="AlphaFoldDB" id="A0A3L8PX80"/>
<dbReference type="GO" id="GO:0030170">
    <property type="term" value="F:pyridoxal phosphate binding"/>
    <property type="evidence" value="ECO:0007669"/>
    <property type="project" value="UniProtKB-UniRule"/>
</dbReference>
<evidence type="ECO:0000313" key="10">
    <source>
        <dbReference type="EMBL" id="RLV59233.1"/>
    </source>
</evidence>
<evidence type="ECO:0000313" key="11">
    <source>
        <dbReference type="Proteomes" id="UP000281474"/>
    </source>
</evidence>
<feature type="domain" description="Aminotransferase class V" evidence="9">
    <location>
        <begin position="31"/>
        <end position="398"/>
    </location>
</feature>
<dbReference type="Pfam" id="PF00266">
    <property type="entry name" value="Aminotran_5"/>
    <property type="match status" value="1"/>
</dbReference>
<comment type="similarity">
    <text evidence="2 8">Belongs to the class-V pyridoxal-phosphate-dependent aminotransferase family. Csd subfamily.</text>
</comment>
<dbReference type="InterPro" id="IPR010970">
    <property type="entry name" value="Cys_dSase_SufS"/>
</dbReference>
<dbReference type="RefSeq" id="WP_121839469.1">
    <property type="nucleotide sequence ID" value="NZ_ML014789.1"/>
</dbReference>
<evidence type="ECO:0000256" key="6">
    <source>
        <dbReference type="ARBA" id="ARBA00050776"/>
    </source>
</evidence>
<sequence length="411" mass="45217">MTQSCATPLAIAIRPLFPTLESTEKVQPLCYLDTAATSQKPLSVIERMQDYYLNENSNVHRGAYQLSAQATQKYEQVREQVKNFIYAQQSQQIIFTHGTTEAINMVAWGIEPQITQGDIILVDTASHHANIVPWQQLAKRTGAEVKAIGLTTDSRFDLESYRQLLTLNPKVVAVPHITNALGTVNPVETIVELAKQVNAITLIDGAQAVAHMPLNVSELDCDFYVFSGHKMYGPTGVGILYGKTSQLEALQPLMTGGEMIKTVSFEETTFGALPNRLEAGTPPIAEVIGLGKAIEFIQNNLTAEHQAEEQALLQYLQAQLKQLNGIELYGAHESNIAVVAFNLLGEHHQDIGILLDQQNIAIRCGHHCAMPLMQHLNLKGCCRVSLGIYSTKADIDQFITALKAVQELFAE</sequence>
<dbReference type="InterPro" id="IPR000192">
    <property type="entry name" value="Aminotrans_V_dom"/>
</dbReference>
<dbReference type="GO" id="GO:0006534">
    <property type="term" value="P:cysteine metabolic process"/>
    <property type="evidence" value="ECO:0007669"/>
    <property type="project" value="UniProtKB-UniRule"/>
</dbReference>
<evidence type="ECO:0000256" key="1">
    <source>
        <dbReference type="ARBA" id="ARBA00001933"/>
    </source>
</evidence>
<dbReference type="NCBIfam" id="TIGR01979">
    <property type="entry name" value="sufS"/>
    <property type="match status" value="1"/>
</dbReference>
<dbReference type="OrthoDB" id="9808002at2"/>
<name>A0A3L8PX80_9GAMM</name>
<dbReference type="SUPFAM" id="SSF53383">
    <property type="entry name" value="PLP-dependent transferases"/>
    <property type="match status" value="1"/>
</dbReference>
<evidence type="ECO:0000256" key="7">
    <source>
        <dbReference type="RuleBase" id="RU004504"/>
    </source>
</evidence>
<keyword evidence="5 8" id="KW-0663">Pyridoxal phosphate</keyword>
<comment type="function">
    <text evidence="8">Catalyzes the removal of elemental sulfur and selenium atoms from L-cysteine, L-cystine, L-selenocysteine, and L-selenocystine to produce L-alanine.</text>
</comment>
<evidence type="ECO:0000256" key="8">
    <source>
        <dbReference type="RuleBase" id="RU004506"/>
    </source>
</evidence>
<evidence type="ECO:0000256" key="3">
    <source>
        <dbReference type="ARBA" id="ARBA00012239"/>
    </source>
</evidence>
<organism evidence="10 11">
    <name type="scientific">Parashewanella curva</name>
    <dbReference type="NCBI Taxonomy" id="2338552"/>
    <lineage>
        <taxon>Bacteria</taxon>
        <taxon>Pseudomonadati</taxon>
        <taxon>Pseudomonadota</taxon>
        <taxon>Gammaproteobacteria</taxon>
        <taxon>Alteromonadales</taxon>
        <taxon>Shewanellaceae</taxon>
        <taxon>Parashewanella</taxon>
    </lineage>
</organism>
<dbReference type="PROSITE" id="PS00595">
    <property type="entry name" value="AA_TRANSFER_CLASS_5"/>
    <property type="match status" value="1"/>
</dbReference>
<proteinExistence type="inferred from homology"/>
<dbReference type="Gene3D" id="3.40.640.10">
    <property type="entry name" value="Type I PLP-dependent aspartate aminotransferase-like (Major domain)"/>
    <property type="match status" value="1"/>
</dbReference>
<reference evidence="10 11" key="1">
    <citation type="submission" date="2018-09" db="EMBL/GenBank/DDBJ databases">
        <title>Phylogeny of the Shewanellaceae, and recommendation for two new genera, Pseudoshewanella and Parashewanella.</title>
        <authorList>
            <person name="Wang G."/>
        </authorList>
    </citation>
    <scope>NUCLEOTIDE SEQUENCE [LARGE SCALE GENOMIC DNA]</scope>
    <source>
        <strain evidence="10 11">C51</strain>
    </source>
</reference>
<accession>A0A3L8PX80</accession>
<evidence type="ECO:0000259" key="9">
    <source>
        <dbReference type="Pfam" id="PF00266"/>
    </source>
</evidence>
<dbReference type="InterPro" id="IPR015421">
    <property type="entry name" value="PyrdxlP-dep_Trfase_major"/>
</dbReference>
<dbReference type="InterPro" id="IPR020578">
    <property type="entry name" value="Aminotrans_V_PyrdxlP_BS"/>
</dbReference>